<evidence type="ECO:0000313" key="2">
    <source>
        <dbReference type="Proteomes" id="UP000076761"/>
    </source>
</evidence>
<dbReference type="EMBL" id="KV425592">
    <property type="protein sequence ID" value="KZT22794.1"/>
    <property type="molecule type" value="Genomic_DNA"/>
</dbReference>
<dbReference type="Proteomes" id="UP000076761">
    <property type="component" value="Unassembled WGS sequence"/>
</dbReference>
<gene>
    <name evidence="1" type="ORF">NEOLEDRAFT_1070755</name>
</gene>
<proteinExistence type="predicted"/>
<accession>A0A165QRY4</accession>
<dbReference type="InParanoid" id="A0A165QRY4"/>
<dbReference type="STRING" id="1314782.A0A165QRY4"/>
<protein>
    <submittedName>
        <fullName evidence="1">Uncharacterized protein</fullName>
    </submittedName>
</protein>
<evidence type="ECO:0000313" key="1">
    <source>
        <dbReference type="EMBL" id="KZT22794.1"/>
    </source>
</evidence>
<sequence length="56" mass="6379">IKAVKEPWCQSNCFEALGQMLVTNQHLDKISASWVDFVSHGMLQDKCIQLSIFLLL</sequence>
<feature type="non-terminal residue" evidence="1">
    <location>
        <position position="1"/>
    </location>
</feature>
<dbReference type="OrthoDB" id="3246013at2759"/>
<reference evidence="1 2" key="1">
    <citation type="journal article" date="2016" name="Mol. Biol. Evol.">
        <title>Comparative Genomics of Early-Diverging Mushroom-Forming Fungi Provides Insights into the Origins of Lignocellulose Decay Capabilities.</title>
        <authorList>
            <person name="Nagy L.G."/>
            <person name="Riley R."/>
            <person name="Tritt A."/>
            <person name="Adam C."/>
            <person name="Daum C."/>
            <person name="Floudas D."/>
            <person name="Sun H."/>
            <person name="Yadav J.S."/>
            <person name="Pangilinan J."/>
            <person name="Larsson K.H."/>
            <person name="Matsuura K."/>
            <person name="Barry K."/>
            <person name="Labutti K."/>
            <person name="Kuo R."/>
            <person name="Ohm R.A."/>
            <person name="Bhattacharya S.S."/>
            <person name="Shirouzu T."/>
            <person name="Yoshinaga Y."/>
            <person name="Martin F.M."/>
            <person name="Grigoriev I.V."/>
            <person name="Hibbett D.S."/>
        </authorList>
    </citation>
    <scope>NUCLEOTIDE SEQUENCE [LARGE SCALE GENOMIC DNA]</scope>
    <source>
        <strain evidence="1 2">HHB14362 ss-1</strain>
    </source>
</reference>
<organism evidence="1 2">
    <name type="scientific">Neolentinus lepideus HHB14362 ss-1</name>
    <dbReference type="NCBI Taxonomy" id="1314782"/>
    <lineage>
        <taxon>Eukaryota</taxon>
        <taxon>Fungi</taxon>
        <taxon>Dikarya</taxon>
        <taxon>Basidiomycota</taxon>
        <taxon>Agaricomycotina</taxon>
        <taxon>Agaricomycetes</taxon>
        <taxon>Gloeophyllales</taxon>
        <taxon>Gloeophyllaceae</taxon>
        <taxon>Neolentinus</taxon>
    </lineage>
</organism>
<dbReference type="AlphaFoldDB" id="A0A165QRY4"/>
<name>A0A165QRY4_9AGAM</name>
<keyword evidence="2" id="KW-1185">Reference proteome</keyword>